<dbReference type="InterPro" id="IPR027417">
    <property type="entry name" value="P-loop_NTPase"/>
</dbReference>
<dbReference type="Proteomes" id="UP000007730">
    <property type="component" value="Chromosome"/>
</dbReference>
<evidence type="ECO:0000313" key="4">
    <source>
        <dbReference type="EMBL" id="AEI07827.1"/>
    </source>
</evidence>
<dbReference type="PATRIC" id="fig|504832.7.peg.3311"/>
<dbReference type="Pfam" id="PF05272">
    <property type="entry name" value="VapE-like_dom"/>
    <property type="match status" value="1"/>
</dbReference>
<dbReference type="PANTHER" id="PTHR34985">
    <property type="entry name" value="SLR0554 PROTEIN"/>
    <property type="match status" value="1"/>
</dbReference>
<name>B6JDL4_AFIC5</name>
<dbReference type="eggNOG" id="COG4643">
    <property type="taxonomic scope" value="Bacteria"/>
</dbReference>
<evidence type="ECO:0000313" key="5">
    <source>
        <dbReference type="Proteomes" id="UP000007730"/>
    </source>
</evidence>
<evidence type="ECO:0000259" key="1">
    <source>
        <dbReference type="Pfam" id="PF05272"/>
    </source>
</evidence>
<keyword evidence="5" id="KW-1185">Reference proteome</keyword>
<dbReference type="InterPro" id="IPR007936">
    <property type="entry name" value="VapE-like_dom"/>
</dbReference>
<dbReference type="EMBL" id="CP002826">
    <property type="protein sequence ID" value="AEI07827.1"/>
    <property type="molecule type" value="Genomic_DNA"/>
</dbReference>
<dbReference type="HOGENOM" id="CLU_339140_0_0_5"/>
<proteinExistence type="predicted"/>
<dbReference type="AlphaFoldDB" id="B6JDL4"/>
<evidence type="ECO:0000259" key="3">
    <source>
        <dbReference type="Pfam" id="PF23639"/>
    </source>
</evidence>
<feature type="domain" description="Virulence-associated protein E-like" evidence="1">
    <location>
        <begin position="535"/>
        <end position="748"/>
    </location>
</feature>
<dbReference type="Pfam" id="PF13362">
    <property type="entry name" value="Toprim_3"/>
    <property type="match status" value="1"/>
</dbReference>
<feature type="domain" description="Toprim" evidence="2">
    <location>
        <begin position="239"/>
        <end position="325"/>
    </location>
</feature>
<accession>B6JDL4</accession>
<dbReference type="KEGG" id="oca:OCAR_4807"/>
<dbReference type="SUPFAM" id="SSF52540">
    <property type="entry name" value="P-loop containing nucleoside triphosphate hydrolases"/>
    <property type="match status" value="1"/>
</dbReference>
<protein>
    <submittedName>
        <fullName evidence="4">Virulence-associated E family protein</fullName>
    </submittedName>
</protein>
<dbReference type="InterPro" id="IPR055570">
    <property type="entry name" value="DUF7146"/>
</dbReference>
<dbReference type="OrthoDB" id="9763644at2"/>
<dbReference type="KEGG" id="ocg:OCA5_c31430"/>
<dbReference type="InterPro" id="IPR006171">
    <property type="entry name" value="TOPRIM_dom"/>
</dbReference>
<feature type="domain" description="DUF7146" evidence="3">
    <location>
        <begin position="131"/>
        <end position="230"/>
    </location>
</feature>
<reference evidence="4 5" key="1">
    <citation type="journal article" date="2011" name="J. Bacteriol.">
        <title>Complete genome sequences of the chemolithoautotrophic Oligotropha carboxidovorans strains OM4 and OM5.</title>
        <authorList>
            <person name="Volland S."/>
            <person name="Rachinger M."/>
            <person name="Strittmatter A."/>
            <person name="Daniel R."/>
            <person name="Gottschalk G."/>
            <person name="Meyer O."/>
        </authorList>
    </citation>
    <scope>NUCLEOTIDE SEQUENCE [LARGE SCALE GENOMIC DNA]</scope>
    <source>
        <strain evidence="5">ATCC 49405 / DSM 1227 / KCTC 32145 / OM5</strain>
    </source>
</reference>
<dbReference type="RefSeq" id="WP_012561974.1">
    <property type="nucleotide sequence ID" value="NC_011386.1"/>
</dbReference>
<evidence type="ECO:0000259" key="2">
    <source>
        <dbReference type="Pfam" id="PF13362"/>
    </source>
</evidence>
<dbReference type="STRING" id="504832.OCA5_c31430"/>
<dbReference type="eggNOG" id="COG5545">
    <property type="taxonomic scope" value="Bacteria"/>
</dbReference>
<gene>
    <name evidence="4" type="ordered locus">OCA5_c31430</name>
</gene>
<sequence length="848" mass="94230">MEESSCIDLNEVWQPPVRHDLNDIRERLCATAAEWLPQLFPQARLSPDHRTLHCADLSGRAPRNAGSCVIHLRGPRAGWGYDHATGESAGPIDLIHYGTGLTPPALFEEAARHARLERPAPARSAAAAPDHSHEIARILAGCVPLAGTVAALYLQARGLHDPASHDLLFNPDLADFNTRRGWPGMVARVRDGAGEPTGGIHRTFLLDGGSGKAPVGKKMLGPIAGGSVRLSPMPEDGHLGIAEGIETALSAQAIFGVPTWAALSADGLRRWEWPANIKQTSVFTDAGDAGIQAAAALAERLNIAGIPNRIVHPLHGDDFNDDLRHGATAADYEHNMSQPAPFPASAAPVTVAEFETAARSLTRPPDIAVLGALLGQLVTARLEPLPERQVLAAIKIATGIAVSILEKQVGELRRRLNATGDIHRQPVRPRWAAQLRLDLAGTPERNEANVITALSNDEVFAGTLMFDEFRQEILVMRALPWEQASCLPRAWSEIDDVRCAEWLQHREINVNPITVSHGINAVAREMPIHPVRDYLNSVCWDGTSRLEHWPIVYLGAEDTSLNRVFGARWMISAVARVMQPGVKADHMLILEGPQGTKKSSAIKTLAGAGWFTDEIAEIGSKDAAQQMRGIWIIEIAELDAISRAEVSRIKAFLTRTTDRYRPPYERYIVTIPRQCVFAGSVNPETYLRDETGNRRFWPVRCGNIDLDALVRDRDQLWAEAIALYRKGAIWWLDEPELVASAKSEQDQRYYADAWDARIDRWLVYERRHVNHGYGSFDDWRDEEVERQNPLTDVSVGEILEGALGIEPARWIRVDQMRVTAYLKARNWRRYQARTGTGRKSLREWRYRR</sequence>
<organism evidence="4 5">
    <name type="scientific">Afipia carboxidovorans (strain ATCC 49405 / DSM 1227 / KCTC 32145 / OM5)</name>
    <name type="common">Oligotropha carboxidovorans</name>
    <dbReference type="NCBI Taxonomy" id="504832"/>
    <lineage>
        <taxon>Bacteria</taxon>
        <taxon>Pseudomonadati</taxon>
        <taxon>Pseudomonadota</taxon>
        <taxon>Alphaproteobacteria</taxon>
        <taxon>Hyphomicrobiales</taxon>
        <taxon>Nitrobacteraceae</taxon>
        <taxon>Afipia</taxon>
    </lineage>
</organism>
<dbReference type="PANTHER" id="PTHR34985:SF1">
    <property type="entry name" value="SLR0554 PROTEIN"/>
    <property type="match status" value="1"/>
</dbReference>
<dbReference type="Pfam" id="PF23639">
    <property type="entry name" value="DUF7146"/>
    <property type="match status" value="1"/>
</dbReference>